<sequence>MRRALAVSIVLTAVNLAAGAAVAQQAPTNASGLRYLSWPGKPPVAARATPTPAVIQAETPAPTVTAANRTLPGAMPLARLSPAPSTATSRSNGLTPASAWMPQRAPVQAEPAHSAPIEAAPVETTPAQTTRVAPSPYVPEPQASAPLPQPEPQMQAEPAPVPQQAAQAEPQPAPQTAVQPAPQPAQAAVADPMAPRRDAPIYRLQRPQAGAPLDAAAVAASGQAAPTPTAGDNSARYYSVHRQAGRHPDAIPAPQQTYLDAMPVQMAQTPQSSDLAQPDGPPALIRNANGALRAVPQTEADNLP</sequence>
<gene>
    <name evidence="3" type="ORF">JX001_14865</name>
</gene>
<proteinExistence type="predicted"/>
<keyword evidence="4" id="KW-1185">Reference proteome</keyword>
<evidence type="ECO:0000313" key="3">
    <source>
        <dbReference type="EMBL" id="QSF54016.1"/>
    </source>
</evidence>
<feature type="region of interest" description="Disordered" evidence="1">
    <location>
        <begin position="80"/>
        <end position="192"/>
    </location>
</feature>
<feature type="compositionally biased region" description="Low complexity" evidence="1">
    <location>
        <begin position="152"/>
        <end position="192"/>
    </location>
</feature>
<feature type="compositionally biased region" description="Polar residues" evidence="1">
    <location>
        <begin position="83"/>
        <end position="95"/>
    </location>
</feature>
<protein>
    <submittedName>
        <fullName evidence="3">Uncharacterized protein</fullName>
    </submittedName>
</protein>
<dbReference type="EMBL" id="CP070968">
    <property type="protein sequence ID" value="QSF54016.1"/>
    <property type="molecule type" value="Genomic_DNA"/>
</dbReference>
<feature type="chain" id="PRO_5046444703" evidence="2">
    <location>
        <begin position="24"/>
        <end position="304"/>
    </location>
</feature>
<keyword evidence="2" id="KW-0732">Signal</keyword>
<dbReference type="RefSeq" id="WP_205681600.1">
    <property type="nucleotide sequence ID" value="NZ_CP070968.1"/>
</dbReference>
<feature type="signal peptide" evidence="2">
    <location>
        <begin position="1"/>
        <end position="23"/>
    </location>
</feature>
<evidence type="ECO:0000256" key="1">
    <source>
        <dbReference type="SAM" id="MobiDB-lite"/>
    </source>
</evidence>
<feature type="compositionally biased region" description="Low complexity" evidence="1">
    <location>
        <begin position="213"/>
        <end position="225"/>
    </location>
</feature>
<reference evidence="3 4" key="1">
    <citation type="submission" date="2021-02" db="EMBL/GenBank/DDBJ databases">
        <title>Brevundimonas sp. CS1 genome sequence.</title>
        <authorList>
            <person name="Lee K."/>
            <person name="Choi Y.-J."/>
            <person name="Son H.-R."/>
        </authorList>
    </citation>
    <scope>NUCLEOTIDE SEQUENCE [LARGE SCALE GENOMIC DNA]</scope>
    <source>
        <strain evidence="3 4">CS1</strain>
    </source>
</reference>
<evidence type="ECO:0000313" key="4">
    <source>
        <dbReference type="Proteomes" id="UP000662957"/>
    </source>
</evidence>
<organism evidence="3 4">
    <name type="scientific">Brevundimonas fontaquae</name>
    <dbReference type="NCBI Taxonomy" id="2813778"/>
    <lineage>
        <taxon>Bacteria</taxon>
        <taxon>Pseudomonadati</taxon>
        <taxon>Pseudomonadota</taxon>
        <taxon>Alphaproteobacteria</taxon>
        <taxon>Caulobacterales</taxon>
        <taxon>Caulobacteraceae</taxon>
        <taxon>Brevundimonas</taxon>
    </lineage>
</organism>
<evidence type="ECO:0000256" key="2">
    <source>
        <dbReference type="SAM" id="SignalP"/>
    </source>
</evidence>
<feature type="region of interest" description="Disordered" evidence="1">
    <location>
        <begin position="213"/>
        <end position="234"/>
    </location>
</feature>
<feature type="compositionally biased region" description="Polar residues" evidence="1">
    <location>
        <begin position="266"/>
        <end position="275"/>
    </location>
</feature>
<dbReference type="Proteomes" id="UP000662957">
    <property type="component" value="Chromosome"/>
</dbReference>
<feature type="region of interest" description="Disordered" evidence="1">
    <location>
        <begin position="266"/>
        <end position="304"/>
    </location>
</feature>
<name>A0ABX7LMG8_9CAUL</name>
<accession>A0ABX7LMG8</accession>